<feature type="compositionally biased region" description="Low complexity" evidence="1">
    <location>
        <begin position="866"/>
        <end position="876"/>
    </location>
</feature>
<keyword evidence="2" id="KW-0472">Membrane</keyword>
<proteinExistence type="predicted"/>
<reference evidence="4 5" key="1">
    <citation type="submission" date="2015-07" db="EMBL/GenBank/DDBJ databases">
        <authorList>
            <person name="Noorani M."/>
        </authorList>
    </citation>
    <scope>NUCLEOTIDE SEQUENCE [LARGE SCALE GENOMIC DNA]</scope>
    <source>
        <strain evidence="4">BBA 69670</strain>
    </source>
</reference>
<feature type="compositionally biased region" description="Basic and acidic residues" evidence="1">
    <location>
        <begin position="377"/>
        <end position="387"/>
    </location>
</feature>
<gene>
    <name evidence="4" type="ORF">RSOLAG22IIIB_10394</name>
</gene>
<feature type="transmembrane region" description="Helical" evidence="2">
    <location>
        <begin position="213"/>
        <end position="237"/>
    </location>
</feature>
<accession>A0A0K6G3J7</accession>
<evidence type="ECO:0000259" key="3">
    <source>
        <dbReference type="Pfam" id="PF20153"/>
    </source>
</evidence>
<keyword evidence="2" id="KW-0812">Transmembrane</keyword>
<feature type="transmembrane region" description="Helical" evidence="2">
    <location>
        <begin position="127"/>
        <end position="146"/>
    </location>
</feature>
<keyword evidence="5" id="KW-1185">Reference proteome</keyword>
<dbReference type="Proteomes" id="UP000044841">
    <property type="component" value="Unassembled WGS sequence"/>
</dbReference>
<evidence type="ECO:0000256" key="2">
    <source>
        <dbReference type="SAM" id="Phobius"/>
    </source>
</evidence>
<feature type="region of interest" description="Disordered" evidence="1">
    <location>
        <begin position="866"/>
        <end position="886"/>
    </location>
</feature>
<dbReference type="Pfam" id="PF20153">
    <property type="entry name" value="DUF6535"/>
    <property type="match status" value="1"/>
</dbReference>
<dbReference type="EMBL" id="CYGV01001326">
    <property type="protein sequence ID" value="CUA72923.1"/>
    <property type="molecule type" value="Genomic_DNA"/>
</dbReference>
<evidence type="ECO:0000313" key="4">
    <source>
        <dbReference type="EMBL" id="CUA72923.1"/>
    </source>
</evidence>
<sequence length="886" mass="99181">MVGDGDTKEEFDEYGAELEPEARVWKTYVSVADKFDKEQVDGWNSSLDVTLIFAGIFTAICTAFVIESAKSLKEDPAETAARRLDQITQILLVAHANDSSPLNATEIGAPISPDPFLPRTVDVCINALWFFSLILSAAVALLAMLAKEWCYLFMSGRTGDPWSQTTMRQRRWKGIETWKMEEFIMFLPSFIHLAVLSFAVGLCIYLGDLNWRVAILAVVVTVGSLLVYAASTFLPLLKQRDQLDLIYPYSTSISRLVDRIWKNNKSDQRDDGETTLKQDSEQTGHIALEALSWLIKTREDSNSTDTALQAIAGADPDDKNREILKNSGAHKMVSRRLIALDSYSKNYEQISDLYTRALSFFFQPTQPSPTTSLYDNPTEKSGRREEVPQSTAPTLSPTSLKGEVGGDQASTQQKNLKKRELQKKIRSLRDVINKQITAYTSNRIFLPTTDNIQALSIGSTAASHCLRSLAQGKQTHTQKQFDTAIDLLESYKNGQAHLNEHEIDYLMKGTAMLLTSLLANCTPDAGAQCVLKLIKKADTVEIESGQKQLQLGYLGLPLVVYALSRHDYPPWDEYHLRSREERAIDIVAHYVSCPSEELHHAASTMINLGLLELLSEPEYKLNSKDFKTISEAFDAGDRAHQTRIYTLPSLSNTDIYSRSLTGIIKLISDDQHHLLDDKDTKDVAIACLTVLNRTRLDHWQADASISLGQLYAFVIECVLKIPPSGPEAYGQNSALDLMQEFHNQNHPERIQNLMPDLAYWMNKRDVFTKLKKAARRQGTSSDINEAGRLFATGQAWLLINRAIKSGLVGHEDWRKSLSSFVGSESVSDLGELEEEGNHLAEQFQKEWEQSVALRHPYLRDLYRSVSSVSSKPSSSSATIPLLSPES</sequence>
<feature type="transmembrane region" description="Helical" evidence="2">
    <location>
        <begin position="47"/>
        <end position="66"/>
    </location>
</feature>
<dbReference type="InterPro" id="IPR045338">
    <property type="entry name" value="DUF6535"/>
</dbReference>
<evidence type="ECO:0000256" key="1">
    <source>
        <dbReference type="SAM" id="MobiDB-lite"/>
    </source>
</evidence>
<feature type="region of interest" description="Disordered" evidence="1">
    <location>
        <begin position="366"/>
        <end position="420"/>
    </location>
</feature>
<evidence type="ECO:0000313" key="5">
    <source>
        <dbReference type="Proteomes" id="UP000044841"/>
    </source>
</evidence>
<keyword evidence="2" id="KW-1133">Transmembrane helix</keyword>
<protein>
    <submittedName>
        <fullName evidence="4">Alpha,alpha-trehalose-phosphate synthase [UDP-forming] 2</fullName>
    </submittedName>
</protein>
<feature type="compositionally biased region" description="Polar residues" evidence="1">
    <location>
        <begin position="388"/>
        <end position="399"/>
    </location>
</feature>
<feature type="transmembrane region" description="Helical" evidence="2">
    <location>
        <begin position="183"/>
        <end position="207"/>
    </location>
</feature>
<feature type="domain" description="DUF6535" evidence="3">
    <location>
        <begin position="25"/>
        <end position="206"/>
    </location>
</feature>
<dbReference type="AlphaFoldDB" id="A0A0K6G3J7"/>
<feature type="compositionally biased region" description="Polar residues" evidence="1">
    <location>
        <begin position="366"/>
        <end position="375"/>
    </location>
</feature>
<name>A0A0K6G3J7_9AGAM</name>
<organism evidence="4 5">
    <name type="scientific">Rhizoctonia solani</name>
    <dbReference type="NCBI Taxonomy" id="456999"/>
    <lineage>
        <taxon>Eukaryota</taxon>
        <taxon>Fungi</taxon>
        <taxon>Dikarya</taxon>
        <taxon>Basidiomycota</taxon>
        <taxon>Agaricomycotina</taxon>
        <taxon>Agaricomycetes</taxon>
        <taxon>Cantharellales</taxon>
        <taxon>Ceratobasidiaceae</taxon>
        <taxon>Rhizoctonia</taxon>
    </lineage>
</organism>